<keyword evidence="1" id="KW-1133">Transmembrane helix</keyword>
<evidence type="ECO:0000313" key="2">
    <source>
        <dbReference type="EMBL" id="KAJ3992739.1"/>
    </source>
</evidence>
<dbReference type="Pfam" id="PF11196">
    <property type="entry name" value="DUF2834"/>
    <property type="match status" value="1"/>
</dbReference>
<feature type="transmembrane region" description="Helical" evidence="1">
    <location>
        <begin position="45"/>
        <end position="63"/>
    </location>
</feature>
<dbReference type="InterPro" id="IPR021362">
    <property type="entry name" value="DUF2834"/>
</dbReference>
<protein>
    <submittedName>
        <fullName evidence="2">Uncharacterized protein</fullName>
    </submittedName>
</protein>
<feature type="transmembrane region" description="Helical" evidence="1">
    <location>
        <begin position="6"/>
        <end position="25"/>
    </location>
</feature>
<feature type="transmembrane region" description="Helical" evidence="1">
    <location>
        <begin position="306"/>
        <end position="326"/>
    </location>
</feature>
<proteinExistence type="predicted"/>
<feature type="transmembrane region" description="Helical" evidence="1">
    <location>
        <begin position="179"/>
        <end position="199"/>
    </location>
</feature>
<dbReference type="EMBL" id="MU790827">
    <property type="protein sequence ID" value="KAJ3992739.1"/>
    <property type="molecule type" value="Genomic_DNA"/>
</dbReference>
<keyword evidence="1" id="KW-0812">Transmembrane</keyword>
<dbReference type="Proteomes" id="UP001163828">
    <property type="component" value="Unassembled WGS sequence"/>
</dbReference>
<feature type="transmembrane region" description="Helical" evidence="1">
    <location>
        <begin position="281"/>
        <end position="299"/>
    </location>
</feature>
<feature type="transmembrane region" description="Helical" evidence="1">
    <location>
        <begin position="142"/>
        <end position="167"/>
    </location>
</feature>
<name>A0ABQ8Q229_9AGAR</name>
<reference evidence="2" key="1">
    <citation type="submission" date="2022-08" db="EMBL/GenBank/DDBJ databases">
        <authorList>
            <consortium name="DOE Joint Genome Institute"/>
            <person name="Min B."/>
            <person name="Riley R."/>
            <person name="Sierra-Patev S."/>
            <person name="Naranjo-Ortiz M."/>
            <person name="Looney B."/>
            <person name="Konkel Z."/>
            <person name="Slot J.C."/>
            <person name="Sakamoto Y."/>
            <person name="Steenwyk J.L."/>
            <person name="Rokas A."/>
            <person name="Carro J."/>
            <person name="Camarero S."/>
            <person name="Ferreira P."/>
            <person name="Molpeceres G."/>
            <person name="Ruiz-Duenas F.J."/>
            <person name="Serrano A."/>
            <person name="Henrissat B."/>
            <person name="Drula E."/>
            <person name="Hughes K.W."/>
            <person name="Mata J.L."/>
            <person name="Ishikawa N.K."/>
            <person name="Vargas-Isla R."/>
            <person name="Ushijima S."/>
            <person name="Smith C.A."/>
            <person name="Ahrendt S."/>
            <person name="Andreopoulos W."/>
            <person name="He G."/>
            <person name="Labutti K."/>
            <person name="Lipzen A."/>
            <person name="Ng V."/>
            <person name="Sandor L."/>
            <person name="Barry K."/>
            <person name="Martinez A.T."/>
            <person name="Xiao Y."/>
            <person name="Gibbons J.G."/>
            <person name="Terashima K."/>
            <person name="Hibbett D.S."/>
            <person name="Grigoriev I.V."/>
        </authorList>
    </citation>
    <scope>NUCLEOTIDE SEQUENCE</scope>
    <source>
        <strain evidence="2">TFB10827</strain>
    </source>
</reference>
<keyword evidence="1" id="KW-0472">Membrane</keyword>
<organism evidence="2 3">
    <name type="scientific">Lentinula boryana</name>
    <dbReference type="NCBI Taxonomy" id="40481"/>
    <lineage>
        <taxon>Eukaryota</taxon>
        <taxon>Fungi</taxon>
        <taxon>Dikarya</taxon>
        <taxon>Basidiomycota</taxon>
        <taxon>Agaricomycotina</taxon>
        <taxon>Agaricomycetes</taxon>
        <taxon>Agaricomycetidae</taxon>
        <taxon>Agaricales</taxon>
        <taxon>Marasmiineae</taxon>
        <taxon>Omphalotaceae</taxon>
        <taxon>Lentinula</taxon>
    </lineage>
</organism>
<sequence length="341" mass="38904">MNRGVALAVFASYFAIIAVLLGTLLKILLREYVLQKDSPKRKRAVIFTLLAIGSFIHTWYYMFRFMEWSFKDYESKIEDVNGAFLDRLSHWLINTALFEQAWYTVCSEPIKWWFSEQLCSYTVGAWTIFIFVEAKRHKIKYAWTYMLLGQLVAISVASNLFYVALSLSTPRSPIKSRAASPVLWLSILLSLLAVSYTPFTDERTFLPNLLVMHTLAAIPLLLGQYIDTSRFRLSFSSLYLLVFIITASIHTWSTLVLYQFLDEPIVGALWRTLHSHPAQSSIGWDIIWTSASFVVWAMTFKARYRVPLLVTPFTSVGPMASALAFLGNGDEGRIQLSLKAA</sequence>
<accession>A0ABQ8Q229</accession>
<gene>
    <name evidence="2" type="ORF">F5050DRAFT_866069</name>
</gene>
<evidence type="ECO:0000256" key="1">
    <source>
        <dbReference type="SAM" id="Phobius"/>
    </source>
</evidence>
<comment type="caution">
    <text evidence="2">The sequence shown here is derived from an EMBL/GenBank/DDBJ whole genome shotgun (WGS) entry which is preliminary data.</text>
</comment>
<feature type="transmembrane region" description="Helical" evidence="1">
    <location>
        <begin position="238"/>
        <end position="261"/>
    </location>
</feature>
<evidence type="ECO:0000313" key="3">
    <source>
        <dbReference type="Proteomes" id="UP001163828"/>
    </source>
</evidence>
<keyword evidence="3" id="KW-1185">Reference proteome</keyword>
<feature type="transmembrane region" description="Helical" evidence="1">
    <location>
        <begin position="205"/>
        <end position="226"/>
    </location>
</feature>